<protein>
    <recommendedName>
        <fullName evidence="5">Eukaryotic translation initiation factor 6</fullName>
    </recommendedName>
</protein>
<dbReference type="SUPFAM" id="SSF55909">
    <property type="entry name" value="Pentein"/>
    <property type="match status" value="1"/>
</dbReference>
<evidence type="ECO:0000256" key="2">
    <source>
        <dbReference type="ARBA" id="ARBA00022917"/>
    </source>
</evidence>
<dbReference type="CDD" id="cd00527">
    <property type="entry name" value="IF6"/>
    <property type="match status" value="1"/>
</dbReference>
<dbReference type="GO" id="GO:0043022">
    <property type="term" value="F:ribosome binding"/>
    <property type="evidence" value="ECO:0007669"/>
    <property type="project" value="InterPro"/>
</dbReference>
<feature type="non-terminal residue" evidence="3">
    <location>
        <position position="293"/>
    </location>
</feature>
<dbReference type="SMART" id="SM00654">
    <property type="entry name" value="eIF6"/>
    <property type="match status" value="1"/>
</dbReference>
<dbReference type="PANTHER" id="PTHR10784">
    <property type="entry name" value="TRANSLATION INITIATION FACTOR 6"/>
    <property type="match status" value="1"/>
</dbReference>
<proteinExistence type="inferred from homology"/>
<reference evidence="3" key="1">
    <citation type="submission" date="2021-02" db="EMBL/GenBank/DDBJ databases">
        <authorList>
            <person name="Dougan E. K."/>
            <person name="Rhodes N."/>
            <person name="Thang M."/>
            <person name="Chan C."/>
        </authorList>
    </citation>
    <scope>NUCLEOTIDE SEQUENCE</scope>
</reference>
<comment type="caution">
    <text evidence="3">The sequence shown here is derived from an EMBL/GenBank/DDBJ whole genome shotgun (WGS) entry which is preliminary data.</text>
</comment>
<evidence type="ECO:0000313" key="4">
    <source>
        <dbReference type="Proteomes" id="UP000626109"/>
    </source>
</evidence>
<evidence type="ECO:0000256" key="1">
    <source>
        <dbReference type="ARBA" id="ARBA00022540"/>
    </source>
</evidence>
<keyword evidence="2" id="KW-0648">Protein biosynthesis</keyword>
<dbReference type="InterPro" id="IPR002769">
    <property type="entry name" value="eIF6"/>
</dbReference>
<dbReference type="NCBIfam" id="TIGR00323">
    <property type="entry name" value="eIF-6"/>
    <property type="match status" value="1"/>
</dbReference>
<accession>A0A813JH77</accession>
<dbReference type="GO" id="GO:0003743">
    <property type="term" value="F:translation initiation factor activity"/>
    <property type="evidence" value="ECO:0007669"/>
    <property type="project" value="UniProtKB-KW"/>
</dbReference>
<dbReference type="EMBL" id="CAJNNW010024965">
    <property type="protein sequence ID" value="CAE8674997.1"/>
    <property type="molecule type" value="Genomic_DNA"/>
</dbReference>
<dbReference type="Proteomes" id="UP000626109">
    <property type="component" value="Unassembled WGS sequence"/>
</dbReference>
<evidence type="ECO:0000313" key="3">
    <source>
        <dbReference type="EMBL" id="CAE8674997.1"/>
    </source>
</evidence>
<dbReference type="AlphaFoldDB" id="A0A813JH77"/>
<name>A0A813JH77_POLGL</name>
<gene>
    <name evidence="3" type="ORF">PGLA2088_LOCUS19219</name>
</gene>
<organism evidence="3 4">
    <name type="scientific">Polarella glacialis</name>
    <name type="common">Dinoflagellate</name>
    <dbReference type="NCBI Taxonomy" id="89957"/>
    <lineage>
        <taxon>Eukaryota</taxon>
        <taxon>Sar</taxon>
        <taxon>Alveolata</taxon>
        <taxon>Dinophyceae</taxon>
        <taxon>Suessiales</taxon>
        <taxon>Suessiaceae</taxon>
        <taxon>Polarella</taxon>
    </lineage>
</organism>
<dbReference type="Gene3D" id="3.75.10.10">
    <property type="entry name" value="L-arginine/glycine Amidinotransferase, Chain A"/>
    <property type="match status" value="1"/>
</dbReference>
<dbReference type="HAMAP" id="MF_00032">
    <property type="entry name" value="eIF_6"/>
    <property type="match status" value="1"/>
</dbReference>
<keyword evidence="1" id="KW-0396">Initiation factor</keyword>
<dbReference type="Pfam" id="PF01912">
    <property type="entry name" value="eIF-6"/>
    <property type="match status" value="1"/>
</dbReference>
<dbReference type="GO" id="GO:0042256">
    <property type="term" value="P:cytosolic ribosome assembly"/>
    <property type="evidence" value="ECO:0007669"/>
    <property type="project" value="InterPro"/>
</dbReference>
<evidence type="ECO:0008006" key="5">
    <source>
        <dbReference type="Google" id="ProtNLM"/>
    </source>
</evidence>
<sequence>RAPSPLLKSFVLLQFSDVSRRTHCLFFSFSMAIRAAFESSNEVGVFSRLTNAYCLVALGGSENFYSVFEAELAKHIPVVHSTIGGTRIVGRVCVGNRHGLLVPSITTDQEITHLRNNLPDGVKVQKVEERLSALGNCIACNDYVALVHTDLDRETEEVIADVLKVDVFRATIAQNVLVGSYCVLTNQVPLTAGTVNRGSDIVGAGVAGEPSALNWSRSCAGRNLSSLTRSRVAAFTSAVAPYKLYCPDMNCARIVSRQASALPSRARLPSPLVEGIGLTCVGKVLAAVCLGVA</sequence>